<comment type="similarity">
    <text evidence="1">Belongs to the carotenoid/retinoid oxidoreductase family.</text>
</comment>
<evidence type="ECO:0008006" key="5">
    <source>
        <dbReference type="Google" id="ProtNLM"/>
    </source>
</evidence>
<dbReference type="PANTHER" id="PTHR43734">
    <property type="entry name" value="PHYTOENE DESATURASE"/>
    <property type="match status" value="1"/>
</dbReference>
<dbReference type="PANTHER" id="PTHR43734:SF1">
    <property type="entry name" value="PHYTOENE DESATURASE"/>
    <property type="match status" value="1"/>
</dbReference>
<evidence type="ECO:0000256" key="1">
    <source>
        <dbReference type="ARBA" id="ARBA00006046"/>
    </source>
</evidence>
<organism evidence="3 4">
    <name type="scientific">Tardibacter chloracetimidivorans</name>
    <dbReference type="NCBI Taxonomy" id="1921510"/>
    <lineage>
        <taxon>Bacteria</taxon>
        <taxon>Pseudomonadati</taxon>
        <taxon>Pseudomonadota</taxon>
        <taxon>Alphaproteobacteria</taxon>
        <taxon>Sphingomonadales</taxon>
        <taxon>Sphingomonadaceae</taxon>
        <taxon>Tardibacter</taxon>
    </lineage>
</organism>
<reference evidence="4" key="1">
    <citation type="submission" date="2016-11" db="EMBL/GenBank/DDBJ databases">
        <title>Complete Genome Sequence of alachlor-degrading Sphingomonas sp. strain JJ-A5.</title>
        <authorList>
            <person name="Lee H."/>
            <person name="Ka J.-O."/>
        </authorList>
    </citation>
    <scope>NUCLEOTIDE SEQUENCE [LARGE SCALE GENOMIC DNA]</scope>
    <source>
        <strain evidence="4">JJ-A5</strain>
    </source>
</reference>
<keyword evidence="4" id="KW-1185">Reference proteome</keyword>
<dbReference type="InterPro" id="IPR036188">
    <property type="entry name" value="FAD/NAD-bd_sf"/>
</dbReference>
<dbReference type="KEGG" id="sphj:BSL82_11965"/>
<name>A0A1L3ZWD0_9SPHN</name>
<proteinExistence type="inferred from homology"/>
<dbReference type="OrthoDB" id="9774675at2"/>
<evidence type="ECO:0000313" key="3">
    <source>
        <dbReference type="EMBL" id="API59937.1"/>
    </source>
</evidence>
<dbReference type="STRING" id="1921510.BSL82_11965"/>
<dbReference type="AlphaFoldDB" id="A0A1L3ZWD0"/>
<dbReference type="Gene3D" id="3.50.50.60">
    <property type="entry name" value="FAD/NAD(P)-binding domain"/>
    <property type="match status" value="1"/>
</dbReference>
<accession>A0A1L3ZWD0</accession>
<dbReference type="Pfam" id="PF13450">
    <property type="entry name" value="NAD_binding_8"/>
    <property type="match status" value="1"/>
</dbReference>
<sequence>MGEGKENQLRHDLHEGHAQPRSHDVVLVGGALSNIVCAVILAKRGYKVAIVEKLDRLGGRVGSTQHRGHWIDWGHRDADNGSGDVGHTQLYRGQAEAAAGLDVPVIKNAQGGVDGKDVMYVHHLSGDGSVTVLPMTQMTGGPAEQMEGLMTMFRSVAPEATDPQGGAIEFGRALGLLTSMTEDEAWIRIEERLGDWIRRNVRHPEARRALITFLECATCMPGEEASVGRFALSSKWIYGSPDWIDCPKVGGMQAMIQPWIDELHRLGVEIWTGWKPIEVLTDREEEIHASAALYGRAAGVLAINESNLVQEFHAPIVVCDIDGWRLPEIVDERLLPAEWLERARRTKERQSEILGYVGSFTRLPRIRSTGEVETFSGWQRLVWGEGMNKHYHMSFHWSTLTDPHYAPAGRHQFMICGMRKPRRNFPGIKEAVEASLRYLRNYYLDFDECMEWSRYLWVQAPQDIGWHFAPGVRHGVRIPSISGLYSSAASNEGFGGWVDSEFEIALAAIEEIETDFVRPDGTRDIGPWRSTNMERALREPVGASD</sequence>
<dbReference type="EMBL" id="CP018221">
    <property type="protein sequence ID" value="API59937.1"/>
    <property type="molecule type" value="Genomic_DNA"/>
</dbReference>
<feature type="region of interest" description="Disordered" evidence="2">
    <location>
        <begin position="1"/>
        <end position="20"/>
    </location>
</feature>
<dbReference type="SUPFAM" id="SSF51905">
    <property type="entry name" value="FAD/NAD(P)-binding domain"/>
    <property type="match status" value="1"/>
</dbReference>
<gene>
    <name evidence="3" type="ORF">BSL82_11965</name>
</gene>
<dbReference type="Proteomes" id="UP000182063">
    <property type="component" value="Chromosome"/>
</dbReference>
<dbReference type="RefSeq" id="WP_072597725.1">
    <property type="nucleotide sequence ID" value="NZ_CP018221.1"/>
</dbReference>
<evidence type="ECO:0000313" key="4">
    <source>
        <dbReference type="Proteomes" id="UP000182063"/>
    </source>
</evidence>
<protein>
    <recommendedName>
        <fullName evidence="5">Amine oxidase domain-containing protein</fullName>
    </recommendedName>
</protein>
<evidence type="ECO:0000256" key="2">
    <source>
        <dbReference type="SAM" id="MobiDB-lite"/>
    </source>
</evidence>